<dbReference type="PRINTS" id="PR01415">
    <property type="entry name" value="ANKYRIN"/>
</dbReference>
<dbReference type="InterPro" id="IPR057092">
    <property type="entry name" value="SAM_KIDINS220"/>
</dbReference>
<feature type="compositionally biased region" description="Low complexity" evidence="2">
    <location>
        <begin position="1561"/>
        <end position="1572"/>
    </location>
</feature>
<feature type="repeat" description="ANK" evidence="1">
    <location>
        <begin position="235"/>
        <end position="267"/>
    </location>
</feature>
<feature type="transmembrane region" description="Helical" evidence="3">
    <location>
        <begin position="524"/>
        <end position="545"/>
    </location>
</feature>
<sequence length="1626" mass="180543">MTSLAVQSLFSFVEEENLAAIKAHLDKFKEVDSRSDNGQTPLMVAAEQGNLEIAQELIRRGANVNLDDVDCWTALISAAKEGHIEVVRELLDNNANPEHRDMGGWTAVMWAAYKGRTDVAQLLLEKGANPNITGQYSVYPIIWAAGRGHAEIVHLLLQHGAKVNCSDKYGTTPLIWAARKGHYESVMHLLANGADVDQEGANSMTALIVAVKGGYTEVVKELLKRNPNVNMTDKDGNTALAIAAKDGHIEIVQDLLDAGTYVNIPDRSGETMLIGAVRGGHVEIVRALLNKYADIDVRGQDGKTALYWAVEKGNATMVRDILQCNPDTESCTKEGETPLIKATKMRNIEIVELLLDKGAKVSALDKKGDTPLHIAIRGRSRKLAELLLRNPKDGRLLYRPNKAGETPYNIDCTHQKSILTQIFGAKHLSPSESDGDMLGYDLYSSALADILSEPTMQPPICVGLYAQWGSGKSFLLKKLEDEMKTFAGQQIELLFQFSWLVVFLTLLLCGSVALILGFTVDPRLAISVSLSLLALLYIFFVLVYFGSRRERESWNWAWVISTRLARQIGYLELLLKLMFVNPPELPEQTTRALPVRFLFTDYNRLSSVGGETSMAEMIATLSDACEREFGFMAARLFRVFKNDEVQGKKWKKTCCVPSFILFALTLGCLITCMTLLAIFKVDPENLTVNAVLIAMASVVGLALLLNCRTWWQVADSVLNSQRKRLHSAANNLHKLKSEGFMKVLKHEVELMSKMAKTIDGFTQNQTRMAVIIDGLDACEQDKVLQMLDTVRVLFSKGPFISIFASDPHIIIKAINQNLNSVLRDSNINGHDYMKNIVHLPVFLNSRGLSTAKKLCMVTPTNGEAVSAEGWHEEMDRKMSQTSLGQDQNKFGSKNALNRRDTYRRRQMQRTITRQMSFDLTKLLVTEDWFSDTSPQTMRRLLNIVSITGRLLRANHIIFNWDRLATWINLTEEWPYRTSWIILFLEETDGVSDQVALKTIYERISKNIPTTKDVEPLLEIDGDVRSFEVFLSSRMPVLTARDVEMFLPCTVNLDPKLREIIADVRAAREQINMGGVTYPTLPLQDTVPRPHSGYSQHSSTCSPTGSFARPLPPQPHSAYFSGMTGPQHPFYNRVPPAVLLGSMNTDAVCELVKHIDGIDTNMLPQYTSTIKKANINGRVLSHCNLDELKKEMEMNFGDWQLFRGMVRQYFSNRTSLLVSQPGLMILASYVSNLILKIGWTKLFLSHLNKLAISYLDRFFFVTNHRTSSLSSLNSQESSNDICKLTDKQQAEYRDAYREYIAQMAQLEMSGSTCFSRQDPYNTDNYTGYSYVSMFLSLNPPSSPQAKEGADQDSRKSFSKRGSKAGDATDFSSGADAQLLDPISEEDENHSASSRTPGTRKKGAGALYHKLPNDEDSGPEEADNTTPLLHREPGAHTCHRSSQPTGLLTKPGFLTEIILDKKDSSDSGMRSSDSSSDRSLEEAEGDTVVDKGAPKPSRIELELEGLVKKRGLLPSSLSGLQDATVARMSICSEAASEVSLMASTPDEGWSSSGGSNLNRSDSNTAFNNNTNTNNSRQQPADTTGSESTTSRRINVSPVIVITPGSTATNTHNQNLRTISLGDERESVL</sequence>
<feature type="compositionally biased region" description="Acidic residues" evidence="2">
    <location>
        <begin position="1412"/>
        <end position="1421"/>
    </location>
</feature>
<feature type="transmembrane region" description="Helical" evidence="3">
    <location>
        <begin position="685"/>
        <end position="705"/>
    </location>
</feature>
<organism evidence="6 7">
    <name type="scientific">Mola mola</name>
    <name type="common">Ocean sunfish</name>
    <name type="synonym">Tetraodon mola</name>
    <dbReference type="NCBI Taxonomy" id="94237"/>
    <lineage>
        <taxon>Eukaryota</taxon>
        <taxon>Metazoa</taxon>
        <taxon>Chordata</taxon>
        <taxon>Craniata</taxon>
        <taxon>Vertebrata</taxon>
        <taxon>Euteleostomi</taxon>
        <taxon>Actinopterygii</taxon>
        <taxon>Neopterygii</taxon>
        <taxon>Teleostei</taxon>
        <taxon>Neoteleostei</taxon>
        <taxon>Acanthomorphata</taxon>
        <taxon>Eupercaria</taxon>
        <taxon>Tetraodontiformes</taxon>
        <taxon>Molidae</taxon>
        <taxon>Mola</taxon>
    </lineage>
</organism>
<feature type="repeat" description="ANK" evidence="1">
    <location>
        <begin position="103"/>
        <end position="135"/>
    </location>
</feature>
<dbReference type="FunFam" id="1.25.40.20:FF:000126">
    <property type="entry name" value="Kinase D-interacting substrate of 220 kDa"/>
    <property type="match status" value="1"/>
</dbReference>
<feature type="compositionally biased region" description="Polar residues" evidence="2">
    <location>
        <begin position="1573"/>
        <end position="1591"/>
    </location>
</feature>
<dbReference type="FunFam" id="1.25.40.20:FF:000109">
    <property type="entry name" value="Kinase D-interacting substrate of 220 kDa"/>
    <property type="match status" value="1"/>
</dbReference>
<dbReference type="InterPro" id="IPR036770">
    <property type="entry name" value="Ankyrin_rpt-contain_sf"/>
</dbReference>
<feature type="repeat" description="ANK" evidence="1">
    <location>
        <begin position="301"/>
        <end position="333"/>
    </location>
</feature>
<keyword evidence="7" id="KW-1185">Reference proteome</keyword>
<evidence type="ECO:0000256" key="3">
    <source>
        <dbReference type="SAM" id="Phobius"/>
    </source>
</evidence>
<dbReference type="STRING" id="94237.ENSMMOP00000015605"/>
<dbReference type="InterPro" id="IPR002110">
    <property type="entry name" value="Ankyrin_rpt"/>
</dbReference>
<dbReference type="Pfam" id="PF07693">
    <property type="entry name" value="KAP_NTPase"/>
    <property type="match status" value="1"/>
</dbReference>
<keyword evidence="3" id="KW-0812">Transmembrane</keyword>
<feature type="transmembrane region" description="Helical" evidence="3">
    <location>
        <begin position="659"/>
        <end position="679"/>
    </location>
</feature>
<keyword evidence="3" id="KW-1133">Transmembrane helix</keyword>
<dbReference type="SMART" id="SM00248">
    <property type="entry name" value="ANK"/>
    <property type="match status" value="11"/>
</dbReference>
<accession>A0A3Q4BB15</accession>
<protein>
    <submittedName>
        <fullName evidence="6">Uncharacterized protein</fullName>
    </submittedName>
</protein>
<dbReference type="OMA" id="HADMCGW"/>
<evidence type="ECO:0000256" key="2">
    <source>
        <dbReference type="SAM" id="MobiDB-lite"/>
    </source>
</evidence>
<dbReference type="PROSITE" id="PS50297">
    <property type="entry name" value="ANK_REP_REGION"/>
    <property type="match status" value="10"/>
</dbReference>
<evidence type="ECO:0000256" key="1">
    <source>
        <dbReference type="PROSITE-ProRule" id="PRU00023"/>
    </source>
</evidence>
<feature type="repeat" description="ANK" evidence="1">
    <location>
        <begin position="202"/>
        <end position="234"/>
    </location>
</feature>
<evidence type="ECO:0000313" key="7">
    <source>
        <dbReference type="Proteomes" id="UP000261620"/>
    </source>
</evidence>
<evidence type="ECO:0000259" key="4">
    <source>
        <dbReference type="Pfam" id="PF07693"/>
    </source>
</evidence>
<dbReference type="Pfam" id="PF00023">
    <property type="entry name" value="Ank"/>
    <property type="match status" value="1"/>
</dbReference>
<feature type="transmembrane region" description="Helical" evidence="3">
    <location>
        <begin position="493"/>
        <end position="518"/>
    </location>
</feature>
<feature type="domain" description="KAP NTPase" evidence="4">
    <location>
        <begin position="440"/>
        <end position="950"/>
    </location>
</feature>
<dbReference type="SUPFAM" id="SSF48403">
    <property type="entry name" value="Ankyrin repeat"/>
    <property type="match status" value="1"/>
</dbReference>
<dbReference type="PANTHER" id="PTHR24116:SF1">
    <property type="entry name" value="KINASE D-INTERACTING SUBSTRATE OF 220 KDA ISOFORM X1"/>
    <property type="match status" value="1"/>
</dbReference>
<feature type="repeat" description="ANK" evidence="1">
    <location>
        <begin position="136"/>
        <end position="168"/>
    </location>
</feature>
<name>A0A3Q4BB15_MOLML</name>
<reference evidence="6" key="2">
    <citation type="submission" date="2025-09" db="UniProtKB">
        <authorList>
            <consortium name="Ensembl"/>
        </authorList>
    </citation>
    <scope>IDENTIFICATION</scope>
</reference>
<feature type="region of interest" description="Disordered" evidence="2">
    <location>
        <begin position="1540"/>
        <end position="1626"/>
    </location>
</feature>
<feature type="compositionally biased region" description="Polar residues" evidence="2">
    <location>
        <begin position="1601"/>
        <end position="1615"/>
    </location>
</feature>
<feature type="repeat" description="ANK" evidence="1">
    <location>
        <begin position="169"/>
        <end position="201"/>
    </location>
</feature>
<feature type="repeat" description="ANK" evidence="1">
    <location>
        <begin position="367"/>
        <end position="390"/>
    </location>
</feature>
<dbReference type="GO" id="GO:0030165">
    <property type="term" value="F:PDZ domain binding"/>
    <property type="evidence" value="ECO:0007669"/>
    <property type="project" value="TreeGrafter"/>
</dbReference>
<dbReference type="PROSITE" id="PS50088">
    <property type="entry name" value="ANK_REPEAT"/>
    <property type="match status" value="11"/>
</dbReference>
<feature type="compositionally biased region" description="Polar residues" evidence="2">
    <location>
        <begin position="1547"/>
        <end position="1560"/>
    </location>
</feature>
<feature type="region of interest" description="Disordered" evidence="2">
    <location>
        <begin position="1338"/>
        <end position="1494"/>
    </location>
</feature>
<keyword evidence="3" id="KW-0472">Membrane</keyword>
<dbReference type="FunFam" id="1.25.40.20:FF:000047">
    <property type="entry name" value="Kinase D-interacting substrate of 220 kDa B"/>
    <property type="match status" value="1"/>
</dbReference>
<evidence type="ECO:0000259" key="5">
    <source>
        <dbReference type="Pfam" id="PF23307"/>
    </source>
</evidence>
<dbReference type="InterPro" id="IPR011646">
    <property type="entry name" value="KAP_P-loop"/>
</dbReference>
<dbReference type="Proteomes" id="UP000261620">
    <property type="component" value="Unplaced"/>
</dbReference>
<dbReference type="Pfam" id="PF12796">
    <property type="entry name" value="Ank_2"/>
    <property type="match status" value="3"/>
</dbReference>
<feature type="repeat" description="ANK" evidence="1">
    <location>
        <begin position="334"/>
        <end position="366"/>
    </location>
</feature>
<keyword evidence="1" id="KW-0040">ANK repeat</keyword>
<reference evidence="6" key="1">
    <citation type="submission" date="2025-08" db="UniProtKB">
        <authorList>
            <consortium name="Ensembl"/>
        </authorList>
    </citation>
    <scope>IDENTIFICATION</scope>
</reference>
<dbReference type="Ensembl" id="ENSMMOT00000015862.1">
    <property type="protein sequence ID" value="ENSMMOP00000015605.1"/>
    <property type="gene ID" value="ENSMMOG00000011904.1"/>
</dbReference>
<feature type="repeat" description="ANK" evidence="1">
    <location>
        <begin position="37"/>
        <end position="69"/>
    </location>
</feature>
<feature type="repeat" description="ANK" evidence="1">
    <location>
        <begin position="268"/>
        <end position="300"/>
    </location>
</feature>
<dbReference type="FunFam" id="1.25.40.20:FF:000081">
    <property type="entry name" value="Kinase D-interacting substrate of 220 kDa"/>
    <property type="match status" value="1"/>
</dbReference>
<dbReference type="PANTHER" id="PTHR24116">
    <property type="entry name" value="KINASE D-INTERACTING SUBSTRATE OF 220 KDA"/>
    <property type="match status" value="1"/>
</dbReference>
<evidence type="ECO:0000313" key="6">
    <source>
        <dbReference type="Ensembl" id="ENSMMOP00000015605.1"/>
    </source>
</evidence>
<dbReference type="Pfam" id="PF23307">
    <property type="entry name" value="SAM_KIDINS220"/>
    <property type="match status" value="1"/>
</dbReference>
<feature type="domain" description="Kinase D-interacting substrate of 220 kDa-like SAM" evidence="5">
    <location>
        <begin position="1136"/>
        <end position="1216"/>
    </location>
</feature>
<dbReference type="Pfam" id="PF13637">
    <property type="entry name" value="Ank_4"/>
    <property type="match status" value="1"/>
</dbReference>
<feature type="repeat" description="ANK" evidence="1">
    <location>
        <begin position="70"/>
        <end position="102"/>
    </location>
</feature>
<dbReference type="Gene3D" id="1.25.40.20">
    <property type="entry name" value="Ankyrin repeat-containing domain"/>
    <property type="match status" value="3"/>
</dbReference>
<dbReference type="GO" id="GO:0019887">
    <property type="term" value="F:protein kinase regulator activity"/>
    <property type="evidence" value="ECO:0007669"/>
    <property type="project" value="TreeGrafter"/>
</dbReference>
<proteinExistence type="predicted"/>
<dbReference type="InterPro" id="IPR052771">
    <property type="entry name" value="Neurotrophin_sig_adaptor"/>
</dbReference>